<dbReference type="EMBL" id="QJKJ01016393">
    <property type="protein sequence ID" value="RDX61038.1"/>
    <property type="molecule type" value="Genomic_DNA"/>
</dbReference>
<feature type="non-terminal residue" evidence="1">
    <location>
        <position position="166"/>
    </location>
</feature>
<dbReference type="STRING" id="157652.A0A371E4T0"/>
<gene>
    <name evidence="1" type="ORF">CR513_60767</name>
</gene>
<organism evidence="1 2">
    <name type="scientific">Mucuna pruriens</name>
    <name type="common">Velvet bean</name>
    <name type="synonym">Dolichos pruriens</name>
    <dbReference type="NCBI Taxonomy" id="157652"/>
    <lineage>
        <taxon>Eukaryota</taxon>
        <taxon>Viridiplantae</taxon>
        <taxon>Streptophyta</taxon>
        <taxon>Embryophyta</taxon>
        <taxon>Tracheophyta</taxon>
        <taxon>Spermatophyta</taxon>
        <taxon>Magnoliopsida</taxon>
        <taxon>eudicotyledons</taxon>
        <taxon>Gunneridae</taxon>
        <taxon>Pentapetalae</taxon>
        <taxon>rosids</taxon>
        <taxon>fabids</taxon>
        <taxon>Fabales</taxon>
        <taxon>Fabaceae</taxon>
        <taxon>Papilionoideae</taxon>
        <taxon>50 kb inversion clade</taxon>
        <taxon>NPAAA clade</taxon>
        <taxon>indigoferoid/millettioid clade</taxon>
        <taxon>Phaseoleae</taxon>
        <taxon>Mucuna</taxon>
    </lineage>
</organism>
<proteinExistence type="predicted"/>
<evidence type="ECO:0000313" key="1">
    <source>
        <dbReference type="EMBL" id="RDX61038.1"/>
    </source>
</evidence>
<keyword evidence="2" id="KW-1185">Reference proteome</keyword>
<evidence type="ECO:0000313" key="2">
    <source>
        <dbReference type="Proteomes" id="UP000257109"/>
    </source>
</evidence>
<evidence type="ECO:0008006" key="3">
    <source>
        <dbReference type="Google" id="ProtNLM"/>
    </source>
</evidence>
<dbReference type="PANTHER" id="PTHR11439">
    <property type="entry name" value="GAG-POL-RELATED RETROTRANSPOSON"/>
    <property type="match status" value="1"/>
</dbReference>
<comment type="caution">
    <text evidence="1">The sequence shown here is derived from an EMBL/GenBank/DDBJ whole genome shotgun (WGS) entry which is preliminary data.</text>
</comment>
<dbReference type="AlphaFoldDB" id="A0A371E4T0"/>
<name>A0A371E4T0_MUCPR</name>
<dbReference type="OrthoDB" id="418237at2759"/>
<dbReference type="PANTHER" id="PTHR11439:SF517">
    <property type="entry name" value="CYSTEINE-RICH RLK (RECEPTOR-LIKE PROTEIN KINASE) 8"/>
    <property type="match status" value="1"/>
</dbReference>
<dbReference type="Proteomes" id="UP000257109">
    <property type="component" value="Unassembled WGS sequence"/>
</dbReference>
<sequence length="166" mass="19894">MYVIGVVCRFMESPTFTHMKATKRILRYLKCTLDFGLFYSSSKEFKLMEFCDNDFTGDVDDRKNTTDFIFLWVIVFLLETLKRKLLKEFNMNQEESTKIHIDNKSVQVLVKNLVFHERSKHIDTRECIVKKDVELVHVKIQDQITDIFIKPLKFENFRRLRARLCV</sequence>
<accession>A0A371E4T0</accession>
<dbReference type="CDD" id="cd09272">
    <property type="entry name" value="RNase_HI_RT_Ty1"/>
    <property type="match status" value="1"/>
</dbReference>
<reference evidence="1" key="1">
    <citation type="submission" date="2018-05" db="EMBL/GenBank/DDBJ databases">
        <title>Draft genome of Mucuna pruriens seed.</title>
        <authorList>
            <person name="Nnadi N.E."/>
            <person name="Vos R."/>
            <person name="Hasami M.H."/>
            <person name="Devisetty U.K."/>
            <person name="Aguiy J.C."/>
        </authorList>
    </citation>
    <scope>NUCLEOTIDE SEQUENCE [LARGE SCALE GENOMIC DNA]</scope>
    <source>
        <strain evidence="1">JCA_2017</strain>
    </source>
</reference>
<protein>
    <recommendedName>
        <fullName evidence="3">Mitochondrial protein</fullName>
    </recommendedName>
</protein>